<dbReference type="Gene3D" id="3.40.50.1820">
    <property type="entry name" value="alpha/beta hydrolase"/>
    <property type="match status" value="1"/>
</dbReference>
<dbReference type="Proteomes" id="UP000887574">
    <property type="component" value="Unplaced"/>
</dbReference>
<reference evidence="3" key="1">
    <citation type="submission" date="2022-11" db="UniProtKB">
        <authorList>
            <consortium name="WormBaseParasite"/>
        </authorList>
    </citation>
    <scope>IDENTIFICATION</scope>
</reference>
<dbReference type="PANTHER" id="PTHR32015">
    <property type="entry name" value="FASTING INDUCED LIPASE"/>
    <property type="match status" value="1"/>
</dbReference>
<name>A0A915EM64_9BILA</name>
<evidence type="ECO:0000313" key="2">
    <source>
        <dbReference type="Proteomes" id="UP000887574"/>
    </source>
</evidence>
<feature type="signal peptide" evidence="1">
    <location>
        <begin position="1"/>
        <end position="22"/>
    </location>
</feature>
<organism evidence="2 3">
    <name type="scientific">Ditylenchus dipsaci</name>
    <dbReference type="NCBI Taxonomy" id="166011"/>
    <lineage>
        <taxon>Eukaryota</taxon>
        <taxon>Metazoa</taxon>
        <taxon>Ecdysozoa</taxon>
        <taxon>Nematoda</taxon>
        <taxon>Chromadorea</taxon>
        <taxon>Rhabditida</taxon>
        <taxon>Tylenchina</taxon>
        <taxon>Tylenchomorpha</taxon>
        <taxon>Sphaerularioidea</taxon>
        <taxon>Anguinidae</taxon>
        <taxon>Anguininae</taxon>
        <taxon>Ditylenchus</taxon>
    </lineage>
</organism>
<keyword evidence="1" id="KW-0732">Signal</keyword>
<dbReference type="InterPro" id="IPR029058">
    <property type="entry name" value="AB_hydrolase_fold"/>
</dbReference>
<sequence length="230" mass="25396">MSNYTIYLHTFVLLALSKTIQSTFSPHFRQFLTQTYGAAVDTELAREDVGGVHGITNTAGTFARIQQFFLASGYKDEEVYGTTYGDGGKTPILFIRMMITAVAQYTNSKVNVIGYSMGSPIARKAIMGGICADTNENIGHLFLAFCNLVNGMACGSRFLNDINSRPRYEADNIYTIFSTGDDKVGYQACGRVTSQIQGENQAFPHSGLNHDQVMFDTVKTQFHLVTYNKP</sequence>
<dbReference type="GO" id="GO:0016298">
    <property type="term" value="F:lipase activity"/>
    <property type="evidence" value="ECO:0007669"/>
    <property type="project" value="TreeGrafter"/>
</dbReference>
<dbReference type="WBParaSite" id="jg7343">
    <property type="protein sequence ID" value="jg7343"/>
    <property type="gene ID" value="jg7343"/>
</dbReference>
<dbReference type="Pfam" id="PF01674">
    <property type="entry name" value="Lipase_2"/>
    <property type="match status" value="2"/>
</dbReference>
<feature type="chain" id="PRO_5037938661" evidence="1">
    <location>
        <begin position="23"/>
        <end position="230"/>
    </location>
</feature>
<dbReference type="InterPro" id="IPR002918">
    <property type="entry name" value="Lipase_EstA/Esterase_EstB"/>
</dbReference>
<protein>
    <submittedName>
        <fullName evidence="3">Uncharacterized protein</fullName>
    </submittedName>
</protein>
<evidence type="ECO:0000256" key="1">
    <source>
        <dbReference type="SAM" id="SignalP"/>
    </source>
</evidence>
<evidence type="ECO:0000313" key="3">
    <source>
        <dbReference type="WBParaSite" id="jg7343"/>
    </source>
</evidence>
<dbReference type="GO" id="GO:0016042">
    <property type="term" value="P:lipid catabolic process"/>
    <property type="evidence" value="ECO:0007669"/>
    <property type="project" value="InterPro"/>
</dbReference>
<dbReference type="PANTHER" id="PTHR32015:SF3">
    <property type="entry name" value="TRIACYLGLYCEROL LIPASE"/>
    <property type="match status" value="1"/>
</dbReference>
<proteinExistence type="predicted"/>
<dbReference type="AlphaFoldDB" id="A0A915EM64"/>
<keyword evidence="2" id="KW-1185">Reference proteome</keyword>
<accession>A0A915EM64</accession>
<dbReference type="SUPFAM" id="SSF53474">
    <property type="entry name" value="alpha/beta-Hydrolases"/>
    <property type="match status" value="1"/>
</dbReference>